<gene>
    <name evidence="2" type="ORF">NCTC13315_00836</name>
</gene>
<dbReference type="GO" id="GO:0004842">
    <property type="term" value="F:ubiquitin-protein transferase activity"/>
    <property type="evidence" value="ECO:0007669"/>
    <property type="project" value="InterPro"/>
</dbReference>
<dbReference type="GO" id="GO:0016567">
    <property type="term" value="P:protein ubiquitination"/>
    <property type="evidence" value="ECO:0007669"/>
    <property type="project" value="InterPro"/>
</dbReference>
<dbReference type="InterPro" id="IPR052085">
    <property type="entry name" value="WD-SAM-U-box"/>
</dbReference>
<feature type="domain" description="U-box" evidence="1">
    <location>
        <begin position="557"/>
        <end position="636"/>
    </location>
</feature>
<organism evidence="2 3">
    <name type="scientific">Legionella beliardensis</name>
    <dbReference type="NCBI Taxonomy" id="91822"/>
    <lineage>
        <taxon>Bacteria</taxon>
        <taxon>Pseudomonadati</taxon>
        <taxon>Pseudomonadota</taxon>
        <taxon>Gammaproteobacteria</taxon>
        <taxon>Legionellales</taxon>
        <taxon>Legionellaceae</taxon>
        <taxon>Legionella</taxon>
    </lineage>
</organism>
<proteinExistence type="predicted"/>
<dbReference type="CDD" id="cd16655">
    <property type="entry name" value="RING-Ubox_WDSUB1-like"/>
    <property type="match status" value="1"/>
</dbReference>
<accession>A0A378HZE3</accession>
<evidence type="ECO:0000313" key="2">
    <source>
        <dbReference type="EMBL" id="STX28308.1"/>
    </source>
</evidence>
<protein>
    <submittedName>
        <fullName evidence="2">Ubiquitin fusion degradation protein 2</fullName>
    </submittedName>
</protein>
<keyword evidence="3" id="KW-1185">Reference proteome</keyword>
<dbReference type="InterPro" id="IPR013083">
    <property type="entry name" value="Znf_RING/FYVE/PHD"/>
</dbReference>
<dbReference type="PANTHER" id="PTHR46573:SF1">
    <property type="entry name" value="WD REPEAT, SAM AND U-BOX DOMAIN-CONTAINING PROTEIN 1"/>
    <property type="match status" value="1"/>
</dbReference>
<evidence type="ECO:0000313" key="3">
    <source>
        <dbReference type="Proteomes" id="UP000254968"/>
    </source>
</evidence>
<dbReference type="PROSITE" id="PS51698">
    <property type="entry name" value="U_BOX"/>
    <property type="match status" value="1"/>
</dbReference>
<sequence>MKQIMQLADGEKITHTGDLVIEGNVGRGAVIDLRDGALTVKGNIDSNAQISVQISEELRNKNAVSGLVIGGGSVIMSGVRIGGGVVSYGSYTKANLCIGNRYIGGVNINNRIFTDGQVEDCGRGVYVITAADTSDMLSFFNNNRRSSAQKPTQLVTAKIDGKTYKGYEIRVEGSTVTVDNQQVIVDTSSLSSADSEPRMPLKVTINGKIGDNVYLSSDAEIQANAIGKNCTIVSTYDGITATNVDDRTTINVRNAIELTNVGSDCKLVSKQYGLKAKNIGYRTIVEVRDAINVSDIYDFCALSSQQYGINAENIGQGVTIKVHDAIAVGNIGVGSTLSSQQYGIKAKDVADKVTIQVRDAISLRSVDHGCAITSQQYGIDVDNNVATCCKLEARDDISVGGIGDHTQITSKQGKVKASDAAGNSIVIQARESVHLKDVGNNAKVTSSQYEVSIRNIGNNANISAKDGIDIDGTCPNPSSLNLVSKGKIRRPKQAAAPAPVVPVMSQNFYATGNYEADLAMAIKASQISSNSPRILPNSPASQVGLFSSPAAKPKEVKIPHAYLCPITQEIMSEPVIFTVDGNSYEKSAITEWLTKHRNSPITREEMEPGQTIEKVLKPNRALIDAIDEFKADNPDLFKQNQFAM</sequence>
<dbReference type="Gene3D" id="3.30.40.10">
    <property type="entry name" value="Zinc/RING finger domain, C3HC4 (zinc finger)"/>
    <property type="match status" value="1"/>
</dbReference>
<dbReference type="EMBL" id="UGNV01000001">
    <property type="protein sequence ID" value="STX28308.1"/>
    <property type="molecule type" value="Genomic_DNA"/>
</dbReference>
<evidence type="ECO:0000259" key="1">
    <source>
        <dbReference type="PROSITE" id="PS51698"/>
    </source>
</evidence>
<dbReference type="SMART" id="SM00504">
    <property type="entry name" value="Ubox"/>
    <property type="match status" value="1"/>
</dbReference>
<dbReference type="RefSeq" id="WP_115302068.1">
    <property type="nucleotide sequence ID" value="NZ_CAAAHO010000001.1"/>
</dbReference>
<dbReference type="PANTHER" id="PTHR46573">
    <property type="entry name" value="WD REPEAT, SAM AND U-BOX DOMAIN-CONTAINING PROTEIN 1"/>
    <property type="match status" value="1"/>
</dbReference>
<dbReference type="OrthoDB" id="5654459at2"/>
<dbReference type="SUPFAM" id="SSF57850">
    <property type="entry name" value="RING/U-box"/>
    <property type="match status" value="1"/>
</dbReference>
<reference evidence="2 3" key="1">
    <citation type="submission" date="2018-06" db="EMBL/GenBank/DDBJ databases">
        <authorList>
            <consortium name="Pathogen Informatics"/>
            <person name="Doyle S."/>
        </authorList>
    </citation>
    <scope>NUCLEOTIDE SEQUENCE [LARGE SCALE GENOMIC DNA]</scope>
    <source>
        <strain evidence="2 3">NCTC13315</strain>
    </source>
</reference>
<name>A0A378HZE3_9GAMM</name>
<dbReference type="Pfam" id="PF04564">
    <property type="entry name" value="U-box"/>
    <property type="match status" value="1"/>
</dbReference>
<dbReference type="AlphaFoldDB" id="A0A378HZE3"/>
<dbReference type="Proteomes" id="UP000254968">
    <property type="component" value="Unassembled WGS sequence"/>
</dbReference>
<dbReference type="InterPro" id="IPR003613">
    <property type="entry name" value="Ubox_domain"/>
</dbReference>